<proteinExistence type="predicted"/>
<dbReference type="AlphaFoldDB" id="A0A1Y2CQ83"/>
<gene>
    <name evidence="2" type="ORF">BCR33DRAFT_15635</name>
</gene>
<accession>A0A1Y2CQ83</accession>
<keyword evidence="1" id="KW-1133">Transmembrane helix</keyword>
<keyword evidence="3" id="KW-1185">Reference proteome</keyword>
<comment type="caution">
    <text evidence="2">The sequence shown here is derived from an EMBL/GenBank/DDBJ whole genome shotgun (WGS) entry which is preliminary data.</text>
</comment>
<evidence type="ECO:0008006" key="4">
    <source>
        <dbReference type="Google" id="ProtNLM"/>
    </source>
</evidence>
<organism evidence="2 3">
    <name type="scientific">Rhizoclosmatium globosum</name>
    <dbReference type="NCBI Taxonomy" id="329046"/>
    <lineage>
        <taxon>Eukaryota</taxon>
        <taxon>Fungi</taxon>
        <taxon>Fungi incertae sedis</taxon>
        <taxon>Chytridiomycota</taxon>
        <taxon>Chytridiomycota incertae sedis</taxon>
        <taxon>Chytridiomycetes</taxon>
        <taxon>Chytridiales</taxon>
        <taxon>Chytriomycetaceae</taxon>
        <taxon>Rhizoclosmatium</taxon>
    </lineage>
</organism>
<evidence type="ECO:0000256" key="1">
    <source>
        <dbReference type="SAM" id="Phobius"/>
    </source>
</evidence>
<protein>
    <recommendedName>
        <fullName evidence="4">Ion transport domain-containing protein</fullName>
    </recommendedName>
</protein>
<reference evidence="2 3" key="1">
    <citation type="submission" date="2016-07" db="EMBL/GenBank/DDBJ databases">
        <title>Pervasive Adenine N6-methylation of Active Genes in Fungi.</title>
        <authorList>
            <consortium name="DOE Joint Genome Institute"/>
            <person name="Mondo S.J."/>
            <person name="Dannebaum R.O."/>
            <person name="Kuo R.C."/>
            <person name="Labutti K."/>
            <person name="Haridas S."/>
            <person name="Kuo A."/>
            <person name="Salamov A."/>
            <person name="Ahrendt S.R."/>
            <person name="Lipzen A."/>
            <person name="Sullivan W."/>
            <person name="Andreopoulos W.B."/>
            <person name="Clum A."/>
            <person name="Lindquist E."/>
            <person name="Daum C."/>
            <person name="Ramamoorthy G.K."/>
            <person name="Gryganskyi A."/>
            <person name="Culley D."/>
            <person name="Magnuson J.K."/>
            <person name="James T.Y."/>
            <person name="O'Malley M.A."/>
            <person name="Stajich J.E."/>
            <person name="Spatafora J.W."/>
            <person name="Visel A."/>
            <person name="Grigoriev I.V."/>
        </authorList>
    </citation>
    <scope>NUCLEOTIDE SEQUENCE [LARGE SCALE GENOMIC DNA]</scope>
    <source>
        <strain evidence="2 3">JEL800</strain>
    </source>
</reference>
<dbReference type="Proteomes" id="UP000193642">
    <property type="component" value="Unassembled WGS sequence"/>
</dbReference>
<evidence type="ECO:0000313" key="3">
    <source>
        <dbReference type="Proteomes" id="UP000193642"/>
    </source>
</evidence>
<keyword evidence="1" id="KW-0472">Membrane</keyword>
<name>A0A1Y2CQ83_9FUNG</name>
<keyword evidence="1" id="KW-0812">Transmembrane</keyword>
<evidence type="ECO:0000313" key="2">
    <source>
        <dbReference type="EMBL" id="ORY48994.1"/>
    </source>
</evidence>
<dbReference type="OrthoDB" id="10630118at2759"/>
<dbReference type="Gene3D" id="1.10.287.70">
    <property type="match status" value="1"/>
</dbReference>
<sequence length="173" mass="19509">MAIFYISALWLIPLELGFSVGIHEGYSVVLSIVFLFDTLLESITLRAKHPALARFKEPTLKDWQAHYFATNFIADSITIFPFELLPVAGAEYLHLVRLIRVYKLPHIMATSPKFISMRKGLEKALGIGQAFSGIFPLMFCLCAFLHVQASAYFGLERLLVSVIQQLRKSNSSQ</sequence>
<dbReference type="EMBL" id="MCGO01000010">
    <property type="protein sequence ID" value="ORY48994.1"/>
    <property type="molecule type" value="Genomic_DNA"/>
</dbReference>
<dbReference type="SUPFAM" id="SSF81324">
    <property type="entry name" value="Voltage-gated potassium channels"/>
    <property type="match status" value="1"/>
</dbReference>
<feature type="transmembrane region" description="Helical" evidence="1">
    <location>
        <begin position="124"/>
        <end position="147"/>
    </location>
</feature>